<dbReference type="GO" id="GO:0003676">
    <property type="term" value="F:nucleic acid binding"/>
    <property type="evidence" value="ECO:0007669"/>
    <property type="project" value="InterPro"/>
</dbReference>
<dbReference type="InterPro" id="IPR039537">
    <property type="entry name" value="Retrotran_Ty1/copia-like"/>
</dbReference>
<dbReference type="PANTHER" id="PTHR42648:SF27">
    <property type="entry name" value="RNA-DIRECTED DNA POLYMERASE"/>
    <property type="match status" value="1"/>
</dbReference>
<evidence type="ECO:0000256" key="4">
    <source>
        <dbReference type="SAM" id="MobiDB-lite"/>
    </source>
</evidence>
<proteinExistence type="predicted"/>
<gene>
    <name evidence="6" type="ORF">Scaly_2718400</name>
</gene>
<dbReference type="GO" id="GO:0046872">
    <property type="term" value="F:metal ion binding"/>
    <property type="evidence" value="ECO:0007669"/>
    <property type="project" value="UniProtKB-KW"/>
</dbReference>
<keyword evidence="3" id="KW-0378">Hydrolase</keyword>
<evidence type="ECO:0000313" key="6">
    <source>
        <dbReference type="EMBL" id="KAL0288835.1"/>
    </source>
</evidence>
<dbReference type="GO" id="GO:0008233">
    <property type="term" value="F:peptidase activity"/>
    <property type="evidence" value="ECO:0007669"/>
    <property type="project" value="UniProtKB-KW"/>
</dbReference>
<dbReference type="GO" id="GO:0015074">
    <property type="term" value="P:DNA integration"/>
    <property type="evidence" value="ECO:0007669"/>
    <property type="project" value="InterPro"/>
</dbReference>
<feature type="region of interest" description="Disordered" evidence="4">
    <location>
        <begin position="216"/>
        <end position="240"/>
    </location>
</feature>
<dbReference type="InterPro" id="IPR013103">
    <property type="entry name" value="RVT_2"/>
</dbReference>
<dbReference type="GO" id="GO:0006508">
    <property type="term" value="P:proteolysis"/>
    <property type="evidence" value="ECO:0007669"/>
    <property type="project" value="UniProtKB-KW"/>
</dbReference>
<protein>
    <submittedName>
        <fullName evidence="6">Retrovirus-related Pol polyprotein from transposon TNT 1-94</fullName>
    </submittedName>
</protein>
<evidence type="ECO:0000256" key="3">
    <source>
        <dbReference type="ARBA" id="ARBA00022801"/>
    </source>
</evidence>
<evidence type="ECO:0000256" key="2">
    <source>
        <dbReference type="ARBA" id="ARBA00022723"/>
    </source>
</evidence>
<dbReference type="InterPro" id="IPR054722">
    <property type="entry name" value="PolX-like_BBD"/>
</dbReference>
<feature type="domain" description="Integrase catalytic" evidence="5">
    <location>
        <begin position="163"/>
        <end position="263"/>
    </location>
</feature>
<sequence>MECPQLLSNPGMFVIEVNMITNVGSWVLNTGCDAHICNNLLVLKRSKRLSKDEMILRLRDGTTVVAEAVGSLNLVISDHIRIELKDYYYVSSMIKNIIRIPVLDNNCYAFKIDRNVYTGIAMLRYGDNSKQIPFCYERYKSEAFGRFKEYRLEFKNHTGRKIKALRSDRGGVYLSGEFIDYLKENEILSQWTPPGTPQLNNLAERRNRTLLDMDEELREESSETPQQNDSTSFEPSVPNEGVPVLCRSTIESRPPKGYKFVGLTSQLHNNLRMYGEARPIERHQACRVKWVYKRKLGADGEVKTFKARLVAKGYSQRPEVDFEQTYSLEPWPSPFGYCYSSMVRDLYGLAEGFHLCWRRIEGLSSPEVHLRPQTSFSKLEHEWNTRFDEFVQGYDFIKNEHDPCVYKKISGSSVAYLVLYVDDILLIGDNVKMLGDIKAWLSTQFSLKDMDIKHALGRCTGAQSRHTQSDDDDAKCQSSFVFKLNAGVVAWKRSKKDTTTDSTMKAEYIATSEVAKEAVWMKNYIQELGMVSSIAEPVVIFCNNNGAIAQAKEPISHHCSKHILRCYHLLERW</sequence>
<dbReference type="InterPro" id="IPR012337">
    <property type="entry name" value="RNaseH-like_sf"/>
</dbReference>
<dbReference type="Pfam" id="PF07727">
    <property type="entry name" value="RVT_2"/>
    <property type="match status" value="1"/>
</dbReference>
<dbReference type="CDD" id="cd09272">
    <property type="entry name" value="RNase_HI_RT_Ty1"/>
    <property type="match status" value="1"/>
</dbReference>
<keyword evidence="1" id="KW-0645">Protease</keyword>
<dbReference type="InterPro" id="IPR001584">
    <property type="entry name" value="Integrase_cat-core"/>
</dbReference>
<dbReference type="AlphaFoldDB" id="A0AAW2J5G3"/>
<dbReference type="PROSITE" id="PS50994">
    <property type="entry name" value="INTEGRASE"/>
    <property type="match status" value="1"/>
</dbReference>
<reference evidence="6" key="2">
    <citation type="journal article" date="2024" name="Plant">
        <title>Genomic evolution and insights into agronomic trait innovations of Sesamum species.</title>
        <authorList>
            <person name="Miao H."/>
            <person name="Wang L."/>
            <person name="Qu L."/>
            <person name="Liu H."/>
            <person name="Sun Y."/>
            <person name="Le M."/>
            <person name="Wang Q."/>
            <person name="Wei S."/>
            <person name="Zheng Y."/>
            <person name="Lin W."/>
            <person name="Duan Y."/>
            <person name="Cao H."/>
            <person name="Xiong S."/>
            <person name="Wang X."/>
            <person name="Wei L."/>
            <person name="Li C."/>
            <person name="Ma Q."/>
            <person name="Ju M."/>
            <person name="Zhao R."/>
            <person name="Li G."/>
            <person name="Mu C."/>
            <person name="Tian Q."/>
            <person name="Mei H."/>
            <person name="Zhang T."/>
            <person name="Gao T."/>
            <person name="Zhang H."/>
        </authorList>
    </citation>
    <scope>NUCLEOTIDE SEQUENCE</scope>
    <source>
        <strain evidence="6">KEN8</strain>
    </source>
</reference>
<evidence type="ECO:0000256" key="1">
    <source>
        <dbReference type="ARBA" id="ARBA00022670"/>
    </source>
</evidence>
<comment type="caution">
    <text evidence="6">The sequence shown here is derived from an EMBL/GenBank/DDBJ whole genome shotgun (WGS) entry which is preliminary data.</text>
</comment>
<dbReference type="SUPFAM" id="SSF53098">
    <property type="entry name" value="Ribonuclease H-like"/>
    <property type="match status" value="1"/>
</dbReference>
<dbReference type="InterPro" id="IPR036397">
    <property type="entry name" value="RNaseH_sf"/>
</dbReference>
<dbReference type="PANTHER" id="PTHR42648">
    <property type="entry name" value="TRANSPOSASE, PUTATIVE-RELATED"/>
    <property type="match status" value="1"/>
</dbReference>
<dbReference type="Pfam" id="PF22936">
    <property type="entry name" value="Pol_BBD"/>
    <property type="match status" value="1"/>
</dbReference>
<feature type="compositionally biased region" description="Polar residues" evidence="4">
    <location>
        <begin position="223"/>
        <end position="234"/>
    </location>
</feature>
<organism evidence="6">
    <name type="scientific">Sesamum calycinum</name>
    <dbReference type="NCBI Taxonomy" id="2727403"/>
    <lineage>
        <taxon>Eukaryota</taxon>
        <taxon>Viridiplantae</taxon>
        <taxon>Streptophyta</taxon>
        <taxon>Embryophyta</taxon>
        <taxon>Tracheophyta</taxon>
        <taxon>Spermatophyta</taxon>
        <taxon>Magnoliopsida</taxon>
        <taxon>eudicotyledons</taxon>
        <taxon>Gunneridae</taxon>
        <taxon>Pentapetalae</taxon>
        <taxon>asterids</taxon>
        <taxon>lamiids</taxon>
        <taxon>Lamiales</taxon>
        <taxon>Pedaliaceae</taxon>
        <taxon>Sesamum</taxon>
    </lineage>
</organism>
<keyword evidence="2" id="KW-0479">Metal-binding</keyword>
<reference evidence="6" key="1">
    <citation type="submission" date="2020-06" db="EMBL/GenBank/DDBJ databases">
        <authorList>
            <person name="Li T."/>
            <person name="Hu X."/>
            <person name="Zhang T."/>
            <person name="Song X."/>
            <person name="Zhang H."/>
            <person name="Dai N."/>
            <person name="Sheng W."/>
            <person name="Hou X."/>
            <person name="Wei L."/>
        </authorList>
    </citation>
    <scope>NUCLEOTIDE SEQUENCE</scope>
    <source>
        <strain evidence="6">KEN8</strain>
        <tissue evidence="6">Leaf</tissue>
    </source>
</reference>
<evidence type="ECO:0000259" key="5">
    <source>
        <dbReference type="PROSITE" id="PS50994"/>
    </source>
</evidence>
<name>A0AAW2J5G3_9LAMI</name>
<accession>A0AAW2J5G3</accession>
<dbReference type="Gene3D" id="3.30.420.10">
    <property type="entry name" value="Ribonuclease H-like superfamily/Ribonuclease H"/>
    <property type="match status" value="1"/>
</dbReference>
<dbReference type="EMBL" id="JACGWM010001724">
    <property type="protein sequence ID" value="KAL0288835.1"/>
    <property type="molecule type" value="Genomic_DNA"/>
</dbReference>